<dbReference type="SUPFAM" id="SSF54427">
    <property type="entry name" value="NTF2-like"/>
    <property type="match status" value="1"/>
</dbReference>
<evidence type="ECO:0000313" key="2">
    <source>
        <dbReference type="Proteomes" id="UP000575985"/>
    </source>
</evidence>
<protein>
    <recommendedName>
        <fullName evidence="3">SnoaL-like domain-containing protein</fullName>
    </recommendedName>
</protein>
<dbReference type="RefSeq" id="WP_179770200.1">
    <property type="nucleotide sequence ID" value="NZ_JACCFO010000001.1"/>
</dbReference>
<proteinExistence type="predicted"/>
<dbReference type="Proteomes" id="UP000575985">
    <property type="component" value="Unassembled WGS sequence"/>
</dbReference>
<organism evidence="1 2">
    <name type="scientific">Streptomonospora nanhaiensis</name>
    <dbReference type="NCBI Taxonomy" id="1323731"/>
    <lineage>
        <taxon>Bacteria</taxon>
        <taxon>Bacillati</taxon>
        <taxon>Actinomycetota</taxon>
        <taxon>Actinomycetes</taxon>
        <taxon>Streptosporangiales</taxon>
        <taxon>Nocardiopsidaceae</taxon>
        <taxon>Streptomonospora</taxon>
    </lineage>
</organism>
<name>A0A853BVV4_9ACTN</name>
<evidence type="ECO:0000313" key="1">
    <source>
        <dbReference type="EMBL" id="NYI99174.1"/>
    </source>
</evidence>
<gene>
    <name evidence="1" type="ORF">HNR12_005451</name>
</gene>
<dbReference type="AlphaFoldDB" id="A0A853BVV4"/>
<comment type="caution">
    <text evidence="1">The sequence shown here is derived from an EMBL/GenBank/DDBJ whole genome shotgun (WGS) entry which is preliminary data.</text>
</comment>
<keyword evidence="2" id="KW-1185">Reference proteome</keyword>
<reference evidence="1 2" key="1">
    <citation type="submission" date="2020-07" db="EMBL/GenBank/DDBJ databases">
        <title>Sequencing the genomes of 1000 actinobacteria strains.</title>
        <authorList>
            <person name="Klenk H.-P."/>
        </authorList>
    </citation>
    <scope>NUCLEOTIDE SEQUENCE [LARGE SCALE GENOMIC DNA]</scope>
    <source>
        <strain evidence="1 2">DSM 45927</strain>
    </source>
</reference>
<dbReference type="InterPro" id="IPR032710">
    <property type="entry name" value="NTF2-like_dom_sf"/>
</dbReference>
<dbReference type="PANTHER" id="PTHR30173">
    <property type="entry name" value="SIGMA 19 FACTOR"/>
    <property type="match status" value="1"/>
</dbReference>
<dbReference type="EMBL" id="JACCFO010000001">
    <property type="protein sequence ID" value="NYI99174.1"/>
    <property type="molecule type" value="Genomic_DNA"/>
</dbReference>
<evidence type="ECO:0008006" key="3">
    <source>
        <dbReference type="Google" id="ProtNLM"/>
    </source>
</evidence>
<sequence>MREFKRAWEAGDIDALVRLLAADATAVSDGGGRVRSVQRPVVGAERIVRSLVLLQDAFRGHTILEATVNGQPGLISRRDGATVAVYAFEVAGEAITRIWAVRNPDKLRAWTVAPVSGDGPAA</sequence>
<accession>A0A853BVV4</accession>
<dbReference type="Gene3D" id="3.10.450.50">
    <property type="match status" value="1"/>
</dbReference>
<dbReference type="PANTHER" id="PTHR30173:SF43">
    <property type="entry name" value="ECF RNA POLYMERASE SIGMA FACTOR SIGI-RELATED"/>
    <property type="match status" value="1"/>
</dbReference>
<dbReference type="GO" id="GO:0016987">
    <property type="term" value="F:sigma factor activity"/>
    <property type="evidence" value="ECO:0007669"/>
    <property type="project" value="TreeGrafter"/>
</dbReference>
<dbReference type="InterPro" id="IPR052704">
    <property type="entry name" value="ECF_Sigma-70_Domain"/>
</dbReference>